<feature type="region of interest" description="Disordered" evidence="1">
    <location>
        <begin position="102"/>
        <end position="235"/>
    </location>
</feature>
<feature type="compositionally biased region" description="Gly residues" evidence="1">
    <location>
        <begin position="174"/>
        <end position="187"/>
    </location>
</feature>
<feature type="compositionally biased region" description="Low complexity" evidence="1">
    <location>
        <begin position="188"/>
        <end position="199"/>
    </location>
</feature>
<keyword evidence="2" id="KW-0732">Signal</keyword>
<evidence type="ECO:0000256" key="2">
    <source>
        <dbReference type="SAM" id="SignalP"/>
    </source>
</evidence>
<evidence type="ECO:0000313" key="3">
    <source>
        <dbReference type="EMBL" id="TSB41288.1"/>
    </source>
</evidence>
<feature type="compositionally biased region" description="Low complexity" evidence="1">
    <location>
        <begin position="207"/>
        <end position="235"/>
    </location>
</feature>
<evidence type="ECO:0000313" key="4">
    <source>
        <dbReference type="Proteomes" id="UP000320888"/>
    </source>
</evidence>
<feature type="compositionally biased region" description="Low complexity" evidence="1">
    <location>
        <begin position="144"/>
        <end position="157"/>
    </location>
</feature>
<comment type="caution">
    <text evidence="3">The sequence shown here is derived from an EMBL/GenBank/DDBJ whole genome shotgun (WGS) entry which is preliminary data.</text>
</comment>
<dbReference type="OrthoDB" id="3872440at2"/>
<protein>
    <recommendedName>
        <fullName evidence="5">Sortase</fullName>
    </recommendedName>
</protein>
<dbReference type="Proteomes" id="UP000320888">
    <property type="component" value="Unassembled WGS sequence"/>
</dbReference>
<evidence type="ECO:0000256" key="1">
    <source>
        <dbReference type="SAM" id="MobiDB-lite"/>
    </source>
</evidence>
<organism evidence="3 4">
    <name type="scientific">Streptomyces benahoarensis</name>
    <dbReference type="NCBI Taxonomy" id="2595054"/>
    <lineage>
        <taxon>Bacteria</taxon>
        <taxon>Bacillati</taxon>
        <taxon>Actinomycetota</taxon>
        <taxon>Actinomycetes</taxon>
        <taxon>Kitasatosporales</taxon>
        <taxon>Streptomycetaceae</taxon>
        <taxon>Streptomyces</taxon>
    </lineage>
</organism>
<reference evidence="3 4" key="1">
    <citation type="submission" date="2019-07" db="EMBL/GenBank/DDBJ databases">
        <title>Draft genome for Streptomyces benahoarensis MZ03-48.</title>
        <authorList>
            <person name="Gonzalez-Pimentel J.L."/>
        </authorList>
    </citation>
    <scope>NUCLEOTIDE SEQUENCE [LARGE SCALE GENOMIC DNA]</scope>
    <source>
        <strain evidence="3 4">MZ03-48</strain>
    </source>
</reference>
<feature type="compositionally biased region" description="Gly residues" evidence="1">
    <location>
        <begin position="114"/>
        <end position="138"/>
    </location>
</feature>
<dbReference type="RefSeq" id="WP_143942449.1">
    <property type="nucleotide sequence ID" value="NZ_VKLS01000126.1"/>
</dbReference>
<feature type="signal peptide" evidence="2">
    <location>
        <begin position="1"/>
        <end position="30"/>
    </location>
</feature>
<dbReference type="AlphaFoldDB" id="A0A553ZIK1"/>
<gene>
    <name evidence="3" type="ORF">FNZ23_12905</name>
</gene>
<evidence type="ECO:0008006" key="5">
    <source>
        <dbReference type="Google" id="ProtNLM"/>
    </source>
</evidence>
<feature type="chain" id="PRO_5022159741" description="Sortase" evidence="2">
    <location>
        <begin position="31"/>
        <end position="345"/>
    </location>
</feature>
<proteinExistence type="predicted"/>
<dbReference type="EMBL" id="VKLS01000126">
    <property type="protein sequence ID" value="TSB41288.1"/>
    <property type="molecule type" value="Genomic_DNA"/>
</dbReference>
<keyword evidence="4" id="KW-1185">Reference proteome</keyword>
<name>A0A553ZIK1_9ACTN</name>
<sequence>MFIRHVLRHAPATGALAASLALTGAGPVLAAGDAHRAVVQPDPVAPGEEFSVFDGGNCPGESGEATFDGAGIPTMKLSMLRNQVGGTGRVPESAEPGSYKVTVVCGEGGKDGGHGGGAGSGHDGGSGHRPGAQQGDGGLMPRSDPGAAGPGAPTADGGLSGGELPDGAFPGSGTPPGDGLPGAGGGALPVPGDGTRPAPGDGGSSASGGALLPGDGTAGAPLGADPDADAAGAGLPAAGPVDGVAAGGGPAGAGTARAVAAVRPGGAVPTTGGGDGGHGKATLTGTLTVVAADHGRLPKGGSDAGLGGAAGTGLGTTALGGALLAGAIGWGIVEARRRSREEGQD</sequence>
<accession>A0A553ZIK1</accession>